<dbReference type="Proteomes" id="UP000649617">
    <property type="component" value="Unassembled WGS sequence"/>
</dbReference>
<name>A0A812Q1H6_SYMPI</name>
<evidence type="ECO:0000256" key="1">
    <source>
        <dbReference type="SAM" id="MobiDB-lite"/>
    </source>
</evidence>
<reference evidence="2" key="1">
    <citation type="submission" date="2021-02" db="EMBL/GenBank/DDBJ databases">
        <authorList>
            <person name="Dougan E. K."/>
            <person name="Rhodes N."/>
            <person name="Thang M."/>
            <person name="Chan C."/>
        </authorList>
    </citation>
    <scope>NUCLEOTIDE SEQUENCE</scope>
</reference>
<protein>
    <submittedName>
        <fullName evidence="2">Uncharacterized protein</fullName>
    </submittedName>
</protein>
<gene>
    <name evidence="2" type="ORF">SPIL2461_LOCUS8983</name>
</gene>
<feature type="region of interest" description="Disordered" evidence="1">
    <location>
        <begin position="72"/>
        <end position="108"/>
    </location>
</feature>
<feature type="compositionally biased region" description="Low complexity" evidence="1">
    <location>
        <begin position="1"/>
        <end position="10"/>
    </location>
</feature>
<evidence type="ECO:0000313" key="3">
    <source>
        <dbReference type="Proteomes" id="UP000649617"/>
    </source>
</evidence>
<feature type="compositionally biased region" description="Basic and acidic residues" evidence="1">
    <location>
        <begin position="14"/>
        <end position="27"/>
    </location>
</feature>
<accession>A0A812Q1H6</accession>
<feature type="region of interest" description="Disordered" evidence="1">
    <location>
        <begin position="1"/>
        <end position="30"/>
    </location>
</feature>
<feature type="compositionally biased region" description="Basic and acidic residues" evidence="1">
    <location>
        <begin position="80"/>
        <end position="90"/>
    </location>
</feature>
<organism evidence="2 3">
    <name type="scientific">Symbiodinium pilosum</name>
    <name type="common">Dinoflagellate</name>
    <dbReference type="NCBI Taxonomy" id="2952"/>
    <lineage>
        <taxon>Eukaryota</taxon>
        <taxon>Sar</taxon>
        <taxon>Alveolata</taxon>
        <taxon>Dinophyceae</taxon>
        <taxon>Suessiales</taxon>
        <taxon>Symbiodiniaceae</taxon>
        <taxon>Symbiodinium</taxon>
    </lineage>
</organism>
<dbReference type="EMBL" id="CAJNIZ010015160">
    <property type="protein sequence ID" value="CAE7370061.1"/>
    <property type="molecule type" value="Genomic_DNA"/>
</dbReference>
<keyword evidence="3" id="KW-1185">Reference proteome</keyword>
<sequence length="132" mass="14727">MASSSGASSGYVSKTEEMERALEKAKDVAPQLTTDKFNEIKACFETGTDTKEMKEGIVLFESMLLVMKHKLDSTSGSDKSGSEKKHKLDSMSDSEEGGSEKKRKLERMWGPDKVLSREEQLLAQLAPFRAWM</sequence>
<comment type="caution">
    <text evidence="2">The sequence shown here is derived from an EMBL/GenBank/DDBJ whole genome shotgun (WGS) entry which is preliminary data.</text>
</comment>
<evidence type="ECO:0000313" key="2">
    <source>
        <dbReference type="EMBL" id="CAE7370061.1"/>
    </source>
</evidence>
<dbReference type="AlphaFoldDB" id="A0A812Q1H6"/>
<proteinExistence type="predicted"/>